<evidence type="ECO:0000256" key="11">
    <source>
        <dbReference type="ARBA" id="ARBA00040464"/>
    </source>
</evidence>
<dbReference type="SUPFAM" id="SSF57535">
    <property type="entry name" value="Complement control module/SCR domain"/>
    <property type="match status" value="1"/>
</dbReference>
<organism evidence="20 21">
    <name type="scientific">Paramormyrops kingsleyae</name>
    <dbReference type="NCBI Taxonomy" id="1676925"/>
    <lineage>
        <taxon>Eukaryota</taxon>
        <taxon>Metazoa</taxon>
        <taxon>Chordata</taxon>
        <taxon>Craniata</taxon>
        <taxon>Vertebrata</taxon>
        <taxon>Euteleostomi</taxon>
        <taxon>Actinopterygii</taxon>
        <taxon>Neopterygii</taxon>
        <taxon>Teleostei</taxon>
        <taxon>Osteoglossocephala</taxon>
        <taxon>Osteoglossomorpha</taxon>
        <taxon>Osteoglossiformes</taxon>
        <taxon>Mormyridae</taxon>
        <taxon>Paramormyrops</taxon>
    </lineage>
</organism>
<keyword evidence="7" id="KW-0677">Repeat</keyword>
<dbReference type="FunFam" id="2.60.120.290:FF:000005">
    <property type="entry name" value="Procollagen C-endopeptidase enhancer 1"/>
    <property type="match status" value="1"/>
</dbReference>
<keyword evidence="2" id="KW-0964">Secreted</keyword>
<dbReference type="Gene3D" id="2.10.25.10">
    <property type="entry name" value="Laminin"/>
    <property type="match status" value="1"/>
</dbReference>
<dbReference type="InterPro" id="IPR000436">
    <property type="entry name" value="Sushi_SCR_CCP_dom"/>
</dbReference>
<dbReference type="InterPro" id="IPR001314">
    <property type="entry name" value="Peptidase_S1A"/>
</dbReference>
<dbReference type="SMART" id="SM00181">
    <property type="entry name" value="EGF"/>
    <property type="match status" value="2"/>
</dbReference>
<dbReference type="GeneTree" id="ENSGT00940000154234"/>
<dbReference type="SUPFAM" id="SSF57196">
    <property type="entry name" value="EGF/Laminin"/>
    <property type="match status" value="1"/>
</dbReference>
<proteinExistence type="predicted"/>
<dbReference type="PROSITE" id="PS50923">
    <property type="entry name" value="SUSHI"/>
    <property type="match status" value="1"/>
</dbReference>
<evidence type="ECO:0000256" key="3">
    <source>
        <dbReference type="ARBA" id="ARBA00022536"/>
    </source>
</evidence>
<dbReference type="Ensembl" id="ENSPKIT00000036628.1">
    <property type="protein sequence ID" value="ENSPKIP00000012239.1"/>
    <property type="gene ID" value="ENSPKIG00000000097.1"/>
</dbReference>
<dbReference type="PROSITE" id="PS00022">
    <property type="entry name" value="EGF_1"/>
    <property type="match status" value="1"/>
</dbReference>
<evidence type="ECO:0000256" key="14">
    <source>
        <dbReference type="PROSITE-ProRule" id="PRU00076"/>
    </source>
</evidence>
<dbReference type="InterPro" id="IPR043504">
    <property type="entry name" value="Peptidase_S1_PA_chymotrypsin"/>
</dbReference>
<reference evidence="20" key="2">
    <citation type="submission" date="2025-09" db="UniProtKB">
        <authorList>
            <consortium name="Ensembl"/>
        </authorList>
    </citation>
    <scope>IDENTIFICATION</scope>
</reference>
<dbReference type="Gene3D" id="2.60.120.290">
    <property type="entry name" value="Spermadhesin, CUB domain"/>
    <property type="match status" value="1"/>
</dbReference>
<feature type="domain" description="EGF-like" evidence="17">
    <location>
        <begin position="241"/>
        <end position="278"/>
    </location>
</feature>
<dbReference type="PROSITE" id="PS01186">
    <property type="entry name" value="EGF_2"/>
    <property type="match status" value="1"/>
</dbReference>
<keyword evidence="3 14" id="KW-0245">EGF-like domain</keyword>
<keyword evidence="5 15" id="KW-0768">Sushi</keyword>
<dbReference type="GO" id="GO:0005509">
    <property type="term" value="F:calcium ion binding"/>
    <property type="evidence" value="ECO:0007669"/>
    <property type="project" value="InterPro"/>
</dbReference>
<dbReference type="SMART" id="SM00179">
    <property type="entry name" value="EGF_CA"/>
    <property type="match status" value="1"/>
</dbReference>
<comment type="function">
    <text evidence="10">May play a role in regeneration of skeletal muscle.</text>
</comment>
<keyword evidence="4" id="KW-0721">Serine protease homolog</keyword>
<dbReference type="InterPro" id="IPR000742">
    <property type="entry name" value="EGF"/>
</dbReference>
<dbReference type="SUPFAM" id="SSF50494">
    <property type="entry name" value="Trypsin-like serine proteases"/>
    <property type="match status" value="1"/>
</dbReference>
<dbReference type="Proteomes" id="UP000261540">
    <property type="component" value="Unplaced"/>
</dbReference>
<dbReference type="InterPro" id="IPR035976">
    <property type="entry name" value="Sushi/SCR/CCP_sf"/>
</dbReference>
<dbReference type="Gene3D" id="2.10.70.10">
    <property type="entry name" value="Complement Module, domain 1"/>
    <property type="match status" value="1"/>
</dbReference>
<evidence type="ECO:0000256" key="7">
    <source>
        <dbReference type="ARBA" id="ARBA00022737"/>
    </source>
</evidence>
<dbReference type="CDD" id="cd00041">
    <property type="entry name" value="CUB"/>
    <property type="match status" value="1"/>
</dbReference>
<dbReference type="PROSITE" id="PS50026">
    <property type="entry name" value="EGF_3"/>
    <property type="match status" value="1"/>
</dbReference>
<keyword evidence="8 14" id="KW-1015">Disulfide bond</keyword>
<evidence type="ECO:0000256" key="8">
    <source>
        <dbReference type="ARBA" id="ARBA00023157"/>
    </source>
</evidence>
<evidence type="ECO:0000256" key="6">
    <source>
        <dbReference type="ARBA" id="ARBA00022729"/>
    </source>
</evidence>
<dbReference type="InterPro" id="IPR001881">
    <property type="entry name" value="EGF-like_Ca-bd_dom"/>
</dbReference>
<evidence type="ECO:0000256" key="2">
    <source>
        <dbReference type="ARBA" id="ARBA00022525"/>
    </source>
</evidence>
<evidence type="ECO:0000256" key="13">
    <source>
        <dbReference type="ARBA" id="ARBA00042985"/>
    </source>
</evidence>
<accession>A0A3B3R228</accession>
<feature type="domain" description="Sushi" evidence="19">
    <location>
        <begin position="352"/>
        <end position="408"/>
    </location>
</feature>
<dbReference type="GO" id="GO:0006508">
    <property type="term" value="P:proteolysis"/>
    <property type="evidence" value="ECO:0007669"/>
    <property type="project" value="InterPro"/>
</dbReference>
<reference evidence="20" key="1">
    <citation type="submission" date="2025-08" db="UniProtKB">
        <authorList>
            <consortium name="Ensembl"/>
        </authorList>
    </citation>
    <scope>IDENTIFICATION</scope>
</reference>
<dbReference type="Pfam" id="PF00008">
    <property type="entry name" value="EGF"/>
    <property type="match status" value="1"/>
</dbReference>
<keyword evidence="9" id="KW-0325">Glycoprotein</keyword>
<dbReference type="CDD" id="cd00054">
    <property type="entry name" value="EGF_CA"/>
    <property type="match status" value="1"/>
</dbReference>
<dbReference type="Pfam" id="PF00431">
    <property type="entry name" value="CUB"/>
    <property type="match status" value="1"/>
</dbReference>
<dbReference type="InterPro" id="IPR009003">
    <property type="entry name" value="Peptidase_S1_PA"/>
</dbReference>
<evidence type="ECO:0000256" key="1">
    <source>
        <dbReference type="ARBA" id="ARBA00004613"/>
    </source>
</evidence>
<feature type="domain" description="Peptidase S1" evidence="18">
    <location>
        <begin position="428"/>
        <end position="686"/>
    </location>
</feature>
<evidence type="ECO:0000259" key="17">
    <source>
        <dbReference type="PROSITE" id="PS50026"/>
    </source>
</evidence>
<dbReference type="STRING" id="1676925.ENSPKIP00000012239"/>
<dbReference type="PANTHER" id="PTHR24254">
    <property type="entry name" value="PROTHROMBIN"/>
    <property type="match status" value="1"/>
</dbReference>
<dbReference type="CDD" id="cd00033">
    <property type="entry name" value="CCP"/>
    <property type="match status" value="1"/>
</dbReference>
<dbReference type="PANTHER" id="PTHR24254:SF9">
    <property type="entry name" value="INACTIVE SERINE PROTEASE PAMR1"/>
    <property type="match status" value="1"/>
</dbReference>
<comment type="caution">
    <text evidence="14">Lacks conserved residue(s) required for the propagation of feature annotation.</text>
</comment>
<dbReference type="Gene3D" id="2.40.10.10">
    <property type="entry name" value="Trypsin-like serine proteases"/>
    <property type="match status" value="2"/>
</dbReference>
<dbReference type="PROSITE" id="PS01180">
    <property type="entry name" value="CUB"/>
    <property type="match status" value="1"/>
</dbReference>
<dbReference type="Pfam" id="PF00084">
    <property type="entry name" value="Sushi"/>
    <property type="match status" value="1"/>
</dbReference>
<feature type="domain" description="CUB" evidence="16">
    <location>
        <begin position="133"/>
        <end position="242"/>
    </location>
</feature>
<dbReference type="PRINTS" id="PR00722">
    <property type="entry name" value="CHYMOTRYPSIN"/>
</dbReference>
<dbReference type="SUPFAM" id="SSF49854">
    <property type="entry name" value="Spermadhesin, CUB domain"/>
    <property type="match status" value="1"/>
</dbReference>
<evidence type="ECO:0000256" key="9">
    <source>
        <dbReference type="ARBA" id="ARBA00023180"/>
    </source>
</evidence>
<feature type="disulfide bond" evidence="14">
    <location>
        <begin position="268"/>
        <end position="277"/>
    </location>
</feature>
<dbReference type="FunFam" id="2.10.25.10:FF:000063">
    <property type="entry name" value="Slit guidance ligand 2"/>
    <property type="match status" value="1"/>
</dbReference>
<evidence type="ECO:0000313" key="20">
    <source>
        <dbReference type="Ensembl" id="ENSPKIP00000012239.1"/>
    </source>
</evidence>
<dbReference type="InterPro" id="IPR035914">
    <property type="entry name" value="Sperma_CUB_dom_sf"/>
</dbReference>
<evidence type="ECO:0000313" key="21">
    <source>
        <dbReference type="Proteomes" id="UP000261540"/>
    </source>
</evidence>
<evidence type="ECO:0000259" key="19">
    <source>
        <dbReference type="PROSITE" id="PS50923"/>
    </source>
</evidence>
<dbReference type="SMART" id="SM00020">
    <property type="entry name" value="Tryp_SPc"/>
    <property type="match status" value="1"/>
</dbReference>
<dbReference type="InterPro" id="IPR000859">
    <property type="entry name" value="CUB_dom"/>
</dbReference>
<sequence>MYFYGGTVLVTLSVCWTEFPTSAEWHLCLSDYRFWYDSCPGSEWSIMCQGCCEYDLIRCKCPTQGSPVGYAVPCCRNAVNECDPCIIHPGCSIFENCKRCNNGTWVAKDDFFVRGKYCAECRPGWSGGDCMRCGGVIRKAQGHVVLESYPTNARCEWTLQVEKDFTIELRYFRMISLEFDYSCRYDYIEVRDGDGLSSRVIGRFCGNERPPPILSSGNSLHILFVSDGYKNFDGFFATFQESSACSSSPCRHDGTCVLDSLGSYRCACLAGYTGRHCENGKPYLPRLCRDVAGHLVQTHTHTHTSGKHICMGTAHSFLWKNANANYDNLNSLSPVQKFYSSSTVRKVYDPVVPTKGPPVLAELPQGYHHLYTHIEYECASPFYHHSGSSHRTCLKTGKWSGRHVSCSPGEGSRNYELTAIQKPADTLWPWHAAIYRRSSAGIETGMGGWQLVCSGALVNQRSVVVAAHCVTELGKAHPIIPADVKVVMGKHYRSELRETKSLQHLRVSAVLVHSNYDPLVLDSDLAVLKLLDKARVGERVLPVCLPDVWEGQAAAHQAYVIGWPILPGAGGTEAEGTARAGLVELADMVACERQFAQHGAAIGVTDNMLCGRQHPRALSDICPADTGGIVILPAPDHPEGLEETRRVWTLLGLVSFGYDRRACSPELYTVYTRVSSFKDWIQRNMK</sequence>
<evidence type="ECO:0000259" key="18">
    <source>
        <dbReference type="PROSITE" id="PS50240"/>
    </source>
</evidence>
<keyword evidence="6" id="KW-0732">Signal</keyword>
<dbReference type="GO" id="GO:0005576">
    <property type="term" value="C:extracellular region"/>
    <property type="evidence" value="ECO:0007669"/>
    <property type="project" value="UniProtKB-SubCell"/>
</dbReference>
<dbReference type="CDD" id="cd00190">
    <property type="entry name" value="Tryp_SPc"/>
    <property type="match status" value="1"/>
</dbReference>
<evidence type="ECO:0000259" key="16">
    <source>
        <dbReference type="PROSITE" id="PS01180"/>
    </source>
</evidence>
<dbReference type="GO" id="GO:0004252">
    <property type="term" value="F:serine-type endopeptidase activity"/>
    <property type="evidence" value="ECO:0007669"/>
    <property type="project" value="InterPro"/>
</dbReference>
<dbReference type="PROSITE" id="PS50240">
    <property type="entry name" value="TRYPSIN_DOM"/>
    <property type="match status" value="1"/>
</dbReference>
<dbReference type="InterPro" id="IPR001254">
    <property type="entry name" value="Trypsin_dom"/>
</dbReference>
<evidence type="ECO:0000256" key="10">
    <source>
        <dbReference type="ARBA" id="ARBA00037622"/>
    </source>
</evidence>
<dbReference type="InterPro" id="IPR051659">
    <property type="entry name" value="Serine_Protease_S1-Domain"/>
</dbReference>
<dbReference type="Pfam" id="PF00089">
    <property type="entry name" value="Trypsin"/>
    <property type="match status" value="1"/>
</dbReference>
<evidence type="ECO:0000256" key="4">
    <source>
        <dbReference type="ARBA" id="ARBA00022542"/>
    </source>
</evidence>
<dbReference type="SMART" id="SM00042">
    <property type="entry name" value="CUB"/>
    <property type="match status" value="1"/>
</dbReference>
<protein>
    <recommendedName>
        <fullName evidence="11">Inactive serine protease PAMR1</fullName>
    </recommendedName>
    <alternativeName>
        <fullName evidence="13">Peptidase domain-containing protein associated with muscle regeneration 1</fullName>
    </alternativeName>
    <alternativeName>
        <fullName evidence="12">Regeneration-associated muscle protease homolog</fullName>
    </alternativeName>
</protein>
<dbReference type="AlphaFoldDB" id="A0A3B3R228"/>
<keyword evidence="21" id="KW-1185">Reference proteome</keyword>
<evidence type="ECO:0000256" key="12">
    <source>
        <dbReference type="ARBA" id="ARBA00041872"/>
    </source>
</evidence>
<name>A0A3B3R228_9TELE</name>
<comment type="subcellular location">
    <subcellularLocation>
        <location evidence="1">Secreted</location>
    </subcellularLocation>
</comment>
<evidence type="ECO:0000256" key="5">
    <source>
        <dbReference type="ARBA" id="ARBA00022659"/>
    </source>
</evidence>
<evidence type="ECO:0000256" key="15">
    <source>
        <dbReference type="PROSITE-ProRule" id="PRU00302"/>
    </source>
</evidence>